<dbReference type="Pfam" id="PF01899">
    <property type="entry name" value="MNHE"/>
    <property type="match status" value="1"/>
</dbReference>
<evidence type="ECO:0000313" key="9">
    <source>
        <dbReference type="Proteomes" id="UP000634004"/>
    </source>
</evidence>
<evidence type="ECO:0000256" key="6">
    <source>
        <dbReference type="ARBA" id="ARBA00023136"/>
    </source>
</evidence>
<comment type="caution">
    <text evidence="8">The sequence shown here is derived from an EMBL/GenBank/DDBJ whole genome shotgun (WGS) entry which is preliminary data.</text>
</comment>
<dbReference type="GO" id="GO:0008324">
    <property type="term" value="F:monoatomic cation transmembrane transporter activity"/>
    <property type="evidence" value="ECO:0007669"/>
    <property type="project" value="InterPro"/>
</dbReference>
<dbReference type="RefSeq" id="WP_189498465.1">
    <property type="nucleotide sequence ID" value="NZ_BMZH01000009.1"/>
</dbReference>
<evidence type="ECO:0000256" key="2">
    <source>
        <dbReference type="ARBA" id="ARBA00006228"/>
    </source>
</evidence>
<keyword evidence="3" id="KW-1003">Cell membrane</keyword>
<comment type="subcellular location">
    <subcellularLocation>
        <location evidence="1">Cell membrane</location>
        <topology evidence="1">Multi-pass membrane protein</topology>
    </subcellularLocation>
</comment>
<dbReference type="InterPro" id="IPR002758">
    <property type="entry name" value="Cation_antiport_E"/>
</dbReference>
<evidence type="ECO:0000256" key="5">
    <source>
        <dbReference type="ARBA" id="ARBA00022989"/>
    </source>
</evidence>
<keyword evidence="4 7" id="KW-0812">Transmembrane</keyword>
<feature type="transmembrane region" description="Helical" evidence="7">
    <location>
        <begin position="30"/>
        <end position="47"/>
    </location>
</feature>
<organism evidence="8 9">
    <name type="scientific">Algimonas arctica</name>
    <dbReference type="NCBI Taxonomy" id="1479486"/>
    <lineage>
        <taxon>Bacteria</taxon>
        <taxon>Pseudomonadati</taxon>
        <taxon>Pseudomonadota</taxon>
        <taxon>Alphaproteobacteria</taxon>
        <taxon>Maricaulales</taxon>
        <taxon>Robiginitomaculaceae</taxon>
        <taxon>Algimonas</taxon>
    </lineage>
</organism>
<gene>
    <name evidence="8" type="ORF">GCM10009069_22470</name>
</gene>
<reference evidence="8" key="2">
    <citation type="submission" date="2020-09" db="EMBL/GenBank/DDBJ databases">
        <authorList>
            <person name="Sun Q."/>
            <person name="Kim S."/>
        </authorList>
    </citation>
    <scope>NUCLEOTIDE SEQUENCE</scope>
    <source>
        <strain evidence="8">KCTC 32513</strain>
    </source>
</reference>
<evidence type="ECO:0000256" key="3">
    <source>
        <dbReference type="ARBA" id="ARBA00022475"/>
    </source>
</evidence>
<dbReference type="AlphaFoldDB" id="A0A8J3G324"/>
<sequence>MFRFAIILTLALAATWWVLSGFTKPLLLTLGGISIAIVLLMSARMRILDRETAPYLTLPQTLAYFGWLFVEIIKANVAVVKAVMSPDLEISPTMTKIPISGKSDLAKTMFANSITLTPGTVAVEMAEDYILVHALLSEMSDPADFEEMSDRSAWAVGEDESNG</sequence>
<evidence type="ECO:0000313" key="8">
    <source>
        <dbReference type="EMBL" id="GHA98998.1"/>
    </source>
</evidence>
<reference evidence="8" key="1">
    <citation type="journal article" date="2014" name="Int. J. Syst. Evol. Microbiol.">
        <title>Complete genome sequence of Corynebacterium casei LMG S-19264T (=DSM 44701T), isolated from a smear-ripened cheese.</title>
        <authorList>
            <consortium name="US DOE Joint Genome Institute (JGI-PGF)"/>
            <person name="Walter F."/>
            <person name="Albersmeier A."/>
            <person name="Kalinowski J."/>
            <person name="Ruckert C."/>
        </authorList>
    </citation>
    <scope>NUCLEOTIDE SEQUENCE</scope>
    <source>
        <strain evidence="8">KCTC 32513</strain>
    </source>
</reference>
<proteinExistence type="inferred from homology"/>
<comment type="similarity">
    <text evidence="2">Belongs to the CPA3 antiporters (TC 2.A.63) subunit E family.</text>
</comment>
<dbReference type="PANTHER" id="PTHR34584:SF1">
    <property type="entry name" value="NA(+)_H(+) ANTIPORTER SUBUNIT E1"/>
    <property type="match status" value="1"/>
</dbReference>
<dbReference type="EMBL" id="BMZH01000009">
    <property type="protein sequence ID" value="GHA98998.1"/>
    <property type="molecule type" value="Genomic_DNA"/>
</dbReference>
<keyword evidence="6 7" id="KW-0472">Membrane</keyword>
<name>A0A8J3G324_9PROT</name>
<accession>A0A8J3G324</accession>
<protein>
    <submittedName>
        <fullName evidence="8">Sodium:proton antiporter</fullName>
    </submittedName>
</protein>
<evidence type="ECO:0000256" key="7">
    <source>
        <dbReference type="SAM" id="Phobius"/>
    </source>
</evidence>
<dbReference type="GO" id="GO:0005886">
    <property type="term" value="C:plasma membrane"/>
    <property type="evidence" value="ECO:0007669"/>
    <property type="project" value="UniProtKB-SubCell"/>
</dbReference>
<evidence type="ECO:0000256" key="1">
    <source>
        <dbReference type="ARBA" id="ARBA00004651"/>
    </source>
</evidence>
<keyword evidence="9" id="KW-1185">Reference proteome</keyword>
<dbReference type="PANTHER" id="PTHR34584">
    <property type="entry name" value="NA(+)/H(+) ANTIPORTER SUBUNIT E1"/>
    <property type="match status" value="1"/>
</dbReference>
<keyword evidence="5 7" id="KW-1133">Transmembrane helix</keyword>
<dbReference type="Proteomes" id="UP000634004">
    <property type="component" value="Unassembled WGS sequence"/>
</dbReference>
<evidence type="ECO:0000256" key="4">
    <source>
        <dbReference type="ARBA" id="ARBA00022692"/>
    </source>
</evidence>